<comment type="caution">
    <text evidence="2">The sequence shown here is derived from an EMBL/GenBank/DDBJ whole genome shotgun (WGS) entry which is preliminary data.</text>
</comment>
<sequence length="366" mass="42502">ENQKDCDRKGANRFFDMYDMPPVNDTNDNNHKIKLDKLKFSCVGPYDDPSTSFFYQPIVPPYLIEYFVSMEHFADSDFNLYCVYNFPAVALTLTKKNWHLAYDLLLYLAADIQWKVRKTIAMFICEIATIVGREYTHKDLLPIFLGFFKDLDEVKIEALKNLPTFLSVIDTNQHKKVIINLVECLHSDNDSNWRFREELGRQLLNLIKTYGTVYRVKHMIVVTGIAIYLLSDKVSAVRMVAMDAIAEKCCTATPIELKFMVEFLVEDFARHKHWRRRQTFLYICQELICKHNSLPFEVFETLFLPHILGLANDKIPNIRLAVVRLLSLLLTYNSNLVSLADHPVVTTIASLQEDVDNDVKFLAKVR</sequence>
<dbReference type="PANTHER" id="PTHR10648:SF1">
    <property type="entry name" value="SERINE_THREONINE-PROTEIN PHOSPHATASE 4 REGULATORY SUBUNIT 1"/>
    <property type="match status" value="1"/>
</dbReference>
<dbReference type="Proteomes" id="UP001151699">
    <property type="component" value="Unassembled WGS sequence"/>
</dbReference>
<dbReference type="SUPFAM" id="SSF48371">
    <property type="entry name" value="ARM repeat"/>
    <property type="match status" value="1"/>
</dbReference>
<keyword evidence="4" id="KW-1185">Reference proteome</keyword>
<feature type="non-terminal residue" evidence="2">
    <location>
        <position position="1"/>
    </location>
</feature>
<gene>
    <name evidence="2" type="primary">Ppp4r1_1</name>
    <name evidence="3" type="synonym">Ppp4r1_2</name>
    <name evidence="3" type="ORF">Bhyg_17291</name>
    <name evidence="2" type="ORF">Bhyg_17567</name>
</gene>
<organism evidence="2 4">
    <name type="scientific">Pseudolycoriella hygida</name>
    <dbReference type="NCBI Taxonomy" id="35572"/>
    <lineage>
        <taxon>Eukaryota</taxon>
        <taxon>Metazoa</taxon>
        <taxon>Ecdysozoa</taxon>
        <taxon>Arthropoda</taxon>
        <taxon>Hexapoda</taxon>
        <taxon>Insecta</taxon>
        <taxon>Pterygota</taxon>
        <taxon>Neoptera</taxon>
        <taxon>Endopterygota</taxon>
        <taxon>Diptera</taxon>
        <taxon>Nematocera</taxon>
        <taxon>Sciaroidea</taxon>
        <taxon>Sciaridae</taxon>
        <taxon>Pseudolycoriella</taxon>
    </lineage>
</organism>
<evidence type="ECO:0000313" key="2">
    <source>
        <dbReference type="EMBL" id="KAJ6634137.1"/>
    </source>
</evidence>
<accession>A0A9Q0RVY2</accession>
<dbReference type="Gene3D" id="1.25.10.10">
    <property type="entry name" value="Leucine-rich Repeat Variant"/>
    <property type="match status" value="1"/>
</dbReference>
<dbReference type="EMBL" id="WJQU01000813">
    <property type="protein sequence ID" value="KAJ6634239.1"/>
    <property type="molecule type" value="Genomic_DNA"/>
</dbReference>
<dbReference type="GO" id="GO:0005737">
    <property type="term" value="C:cytoplasm"/>
    <property type="evidence" value="ECO:0007669"/>
    <property type="project" value="TreeGrafter"/>
</dbReference>
<proteinExistence type="predicted"/>
<reference evidence="2" key="1">
    <citation type="submission" date="2022-07" db="EMBL/GenBank/DDBJ databases">
        <authorList>
            <person name="Trinca V."/>
            <person name="Uliana J.V.C."/>
            <person name="Torres T.T."/>
            <person name="Ward R.J."/>
            <person name="Monesi N."/>
        </authorList>
    </citation>
    <scope>NUCLEOTIDE SEQUENCE</scope>
    <source>
        <strain evidence="2">HSMRA1968</strain>
        <tissue evidence="2">Whole embryos</tissue>
    </source>
</reference>
<evidence type="ECO:0000313" key="3">
    <source>
        <dbReference type="EMBL" id="KAJ6634239.1"/>
    </source>
</evidence>
<dbReference type="InterPro" id="IPR011989">
    <property type="entry name" value="ARM-like"/>
</dbReference>
<evidence type="ECO:0000313" key="4">
    <source>
        <dbReference type="Proteomes" id="UP001151699"/>
    </source>
</evidence>
<dbReference type="AlphaFoldDB" id="A0A9Q0RVY2"/>
<dbReference type="PANTHER" id="PTHR10648">
    <property type="entry name" value="SERINE/THREONINE-PROTEIN PHOSPHATASE PP2A 65 KDA REGULATORY SUBUNIT"/>
    <property type="match status" value="1"/>
</dbReference>
<keyword evidence="1" id="KW-0677">Repeat</keyword>
<evidence type="ECO:0000256" key="1">
    <source>
        <dbReference type="ARBA" id="ARBA00022737"/>
    </source>
</evidence>
<dbReference type="OrthoDB" id="7791536at2759"/>
<dbReference type="InterPro" id="IPR051023">
    <property type="entry name" value="PP2A_Regulatory_Subunit_A"/>
</dbReference>
<dbReference type="InterPro" id="IPR016024">
    <property type="entry name" value="ARM-type_fold"/>
</dbReference>
<name>A0A9Q0RVY2_9DIPT</name>
<dbReference type="EMBL" id="WJQU01000966">
    <property type="protein sequence ID" value="KAJ6634137.1"/>
    <property type="molecule type" value="Genomic_DNA"/>
</dbReference>
<protein>
    <submittedName>
        <fullName evidence="2">Serine/threonine-protein phosphatase 4 regulatory subunit 1</fullName>
    </submittedName>
</protein>
<dbReference type="GO" id="GO:0019888">
    <property type="term" value="F:protein phosphatase regulator activity"/>
    <property type="evidence" value="ECO:0007669"/>
    <property type="project" value="TreeGrafter"/>
</dbReference>